<evidence type="ECO:0000256" key="2">
    <source>
        <dbReference type="PROSITE-ProRule" id="PRU00708"/>
    </source>
</evidence>
<dbReference type="NCBIfam" id="TIGR00756">
    <property type="entry name" value="PPR"/>
    <property type="match status" value="2"/>
</dbReference>
<evidence type="ECO:0000313" key="3">
    <source>
        <dbReference type="EMBL" id="GFZ06134.1"/>
    </source>
</evidence>
<evidence type="ECO:0000256" key="1">
    <source>
        <dbReference type="ARBA" id="ARBA00022737"/>
    </source>
</evidence>
<dbReference type="InterPro" id="IPR002885">
    <property type="entry name" value="PPR_rpt"/>
</dbReference>
<dbReference type="EMBL" id="BJWL01000018">
    <property type="protein sequence ID" value="GFZ06134.1"/>
    <property type="molecule type" value="Genomic_DNA"/>
</dbReference>
<dbReference type="InterPro" id="IPR011990">
    <property type="entry name" value="TPR-like_helical_dom_sf"/>
</dbReference>
<organism evidence="3 4">
    <name type="scientific">Actinidia rufa</name>
    <dbReference type="NCBI Taxonomy" id="165716"/>
    <lineage>
        <taxon>Eukaryota</taxon>
        <taxon>Viridiplantae</taxon>
        <taxon>Streptophyta</taxon>
        <taxon>Embryophyta</taxon>
        <taxon>Tracheophyta</taxon>
        <taxon>Spermatophyta</taxon>
        <taxon>Magnoliopsida</taxon>
        <taxon>eudicotyledons</taxon>
        <taxon>Gunneridae</taxon>
        <taxon>Pentapetalae</taxon>
        <taxon>asterids</taxon>
        <taxon>Ericales</taxon>
        <taxon>Actinidiaceae</taxon>
        <taxon>Actinidia</taxon>
    </lineage>
</organism>
<dbReference type="AlphaFoldDB" id="A0A7J0G5R6"/>
<protein>
    <submittedName>
        <fullName evidence="3">Tetratricopeptide repeat (TPR)-like superfamily protein</fullName>
    </submittedName>
</protein>
<dbReference type="Gene3D" id="1.25.40.10">
    <property type="entry name" value="Tetratricopeptide repeat domain"/>
    <property type="match status" value="2"/>
</dbReference>
<accession>A0A7J0G5R6</accession>
<dbReference type="Pfam" id="PF01535">
    <property type="entry name" value="PPR"/>
    <property type="match status" value="2"/>
</dbReference>
<keyword evidence="1" id="KW-0677">Repeat</keyword>
<gene>
    <name evidence="3" type="ORF">Acr_18g0003040</name>
</gene>
<keyword evidence="4" id="KW-1185">Reference proteome</keyword>
<reference evidence="3 4" key="1">
    <citation type="submission" date="2019-07" db="EMBL/GenBank/DDBJ databases">
        <title>De Novo Assembly of kiwifruit Actinidia rufa.</title>
        <authorList>
            <person name="Sugita-Konishi S."/>
            <person name="Sato K."/>
            <person name="Mori E."/>
            <person name="Abe Y."/>
            <person name="Kisaki G."/>
            <person name="Hamano K."/>
            <person name="Suezawa K."/>
            <person name="Otani M."/>
            <person name="Fukuda T."/>
            <person name="Manabe T."/>
            <person name="Gomi K."/>
            <person name="Tabuchi M."/>
            <person name="Akimitsu K."/>
            <person name="Kataoka I."/>
        </authorList>
    </citation>
    <scope>NUCLEOTIDE SEQUENCE [LARGE SCALE GENOMIC DNA]</scope>
    <source>
        <strain evidence="4">cv. Fuchu</strain>
    </source>
</reference>
<sequence>MILKASTCESVLSRASSLGKQVHAQVVKSDVVAGDVLYTYMNQVCVEEAEVIFNRTVEKDVVVYNAMTEAIPNCKKTATKAIETQNFVDIKIGSALIDMYAKCGRIEEARRVFDRIPRRNVFSWTSMIDGSGKNGNPEEALTLFIMAKGQEIFNSMERDYSMKPKMENYACIVDLLGCAGSLNQAWEFVMAMQEMPNSDVWASLLSACRLHGDVEMVNIAANEIFKLNKNSRLGGILSSTSGCL</sequence>
<dbReference type="PROSITE" id="PS51375">
    <property type="entry name" value="PPR"/>
    <property type="match status" value="1"/>
</dbReference>
<dbReference type="GO" id="GO:0009451">
    <property type="term" value="P:RNA modification"/>
    <property type="evidence" value="ECO:0007669"/>
    <property type="project" value="InterPro"/>
</dbReference>
<evidence type="ECO:0000313" key="4">
    <source>
        <dbReference type="Proteomes" id="UP000585474"/>
    </source>
</evidence>
<name>A0A7J0G5R6_9ERIC</name>
<feature type="repeat" description="PPR" evidence="2">
    <location>
        <begin position="89"/>
        <end position="123"/>
    </location>
</feature>
<dbReference type="Proteomes" id="UP000585474">
    <property type="component" value="Unassembled WGS sequence"/>
</dbReference>
<dbReference type="PANTHER" id="PTHR47926:SF535">
    <property type="entry name" value="PENTACOTRIPEPTIDE-REPEAT REGION OF PRORP DOMAIN-CONTAINING PROTEIN"/>
    <property type="match status" value="1"/>
</dbReference>
<dbReference type="OrthoDB" id="185373at2759"/>
<proteinExistence type="predicted"/>
<dbReference type="PANTHER" id="PTHR47926">
    <property type="entry name" value="PENTATRICOPEPTIDE REPEAT-CONTAINING PROTEIN"/>
    <property type="match status" value="1"/>
</dbReference>
<dbReference type="InterPro" id="IPR046960">
    <property type="entry name" value="PPR_At4g14850-like_plant"/>
</dbReference>
<comment type="caution">
    <text evidence="3">The sequence shown here is derived from an EMBL/GenBank/DDBJ whole genome shotgun (WGS) entry which is preliminary data.</text>
</comment>
<dbReference type="GO" id="GO:0003723">
    <property type="term" value="F:RNA binding"/>
    <property type="evidence" value="ECO:0007669"/>
    <property type="project" value="InterPro"/>
</dbReference>